<dbReference type="EMBL" id="MOOK01000130">
    <property type="protein sequence ID" value="OUB50122.1"/>
    <property type="molecule type" value="Genomic_DNA"/>
</dbReference>
<evidence type="ECO:0000313" key="1">
    <source>
        <dbReference type="EMBL" id="OUB50122.1"/>
    </source>
</evidence>
<comment type="caution">
    <text evidence="1">The sequence shown here is derived from an EMBL/GenBank/DDBJ whole genome shotgun (WGS) entry which is preliminary data.</text>
</comment>
<proteinExistence type="predicted"/>
<dbReference type="Proteomes" id="UP000194816">
    <property type="component" value="Unassembled WGS sequence"/>
</dbReference>
<sequence length="63" mass="7696">MRKLKEYDLAYICYYSERIELAHIATGFSPKLTQKEITQLIQDLNEQELFDFYKSTYEEMFEE</sequence>
<reference evidence="1 2" key="1">
    <citation type="submission" date="2016-10" db="EMBL/GenBank/DDBJ databases">
        <title>Comparative genomics of Bacillus thuringiensis reveals a path to pathogens against multiple invertebrate hosts.</title>
        <authorList>
            <person name="Zheng J."/>
            <person name="Gao Q."/>
            <person name="Liu H."/>
            <person name="Peng D."/>
            <person name="Ruan L."/>
            <person name="Sun M."/>
        </authorList>
    </citation>
    <scope>NUCLEOTIDE SEQUENCE [LARGE SCALE GENOMIC DNA]</scope>
    <source>
        <strain evidence="1">BGSC 4AU1</strain>
    </source>
</reference>
<name>A0A9X6QQJ4_BACUH</name>
<dbReference type="RefSeq" id="WP_088114841.1">
    <property type="nucleotide sequence ID" value="NZ_MOOK01000130.1"/>
</dbReference>
<organism evidence="1 2">
    <name type="scientific">Bacillus thuringiensis subsp. higo</name>
    <dbReference type="NCBI Taxonomy" id="132266"/>
    <lineage>
        <taxon>Bacteria</taxon>
        <taxon>Bacillati</taxon>
        <taxon>Bacillota</taxon>
        <taxon>Bacilli</taxon>
        <taxon>Bacillales</taxon>
        <taxon>Bacillaceae</taxon>
        <taxon>Bacillus</taxon>
        <taxon>Bacillus cereus group</taxon>
    </lineage>
</organism>
<gene>
    <name evidence="1" type="ORF">BK716_15395</name>
</gene>
<dbReference type="AlphaFoldDB" id="A0A9X6QQJ4"/>
<evidence type="ECO:0000313" key="2">
    <source>
        <dbReference type="Proteomes" id="UP000194816"/>
    </source>
</evidence>
<accession>A0A9X6QQJ4</accession>
<protein>
    <submittedName>
        <fullName evidence="1">Uncharacterized protein</fullName>
    </submittedName>
</protein>